<dbReference type="PANTHER" id="PTHR22600">
    <property type="entry name" value="BETA-HEXOSAMINIDASE"/>
    <property type="match status" value="1"/>
</dbReference>
<evidence type="ECO:0000313" key="8">
    <source>
        <dbReference type="Proteomes" id="UP000677812"/>
    </source>
</evidence>
<evidence type="ECO:0000259" key="6">
    <source>
        <dbReference type="Pfam" id="PF00728"/>
    </source>
</evidence>
<feature type="domain" description="Glycoside hydrolase family 20 catalytic" evidence="6">
    <location>
        <begin position="1"/>
        <end position="84"/>
    </location>
</feature>
<gene>
    <name evidence="7" type="ORF">KB213_12030</name>
</gene>
<comment type="catalytic activity">
    <reaction evidence="1">
        <text>Hydrolysis of terminal non-reducing N-acetyl-D-hexosamine residues in N-acetyl-beta-D-hexosaminides.</text>
        <dbReference type="EC" id="3.2.1.52"/>
    </reaction>
</comment>
<name>A0ABS5EA29_9PROT</name>
<proteinExistence type="inferred from homology"/>
<evidence type="ECO:0000256" key="3">
    <source>
        <dbReference type="ARBA" id="ARBA00012663"/>
    </source>
</evidence>
<dbReference type="Gene3D" id="3.20.20.80">
    <property type="entry name" value="Glycosidases"/>
    <property type="match status" value="1"/>
</dbReference>
<dbReference type="Proteomes" id="UP000677812">
    <property type="component" value="Unassembled WGS sequence"/>
</dbReference>
<comment type="caution">
    <text evidence="7">The sequence shown here is derived from an EMBL/GenBank/DDBJ whole genome shotgun (WGS) entry which is preliminary data.</text>
</comment>
<protein>
    <recommendedName>
        <fullName evidence="3">beta-N-acetylhexosaminidase</fullName>
        <ecNumber evidence="3">3.2.1.52</ecNumber>
    </recommendedName>
    <alternativeName>
        <fullName evidence="5">Beta-N-acetylhexosaminidase</fullName>
    </alternativeName>
</protein>
<organism evidence="7 8">
    <name type="scientific">Neokomagataea anthophila</name>
    <dbReference type="NCBI Taxonomy" id="2826925"/>
    <lineage>
        <taxon>Bacteria</taxon>
        <taxon>Pseudomonadati</taxon>
        <taxon>Pseudomonadota</taxon>
        <taxon>Alphaproteobacteria</taxon>
        <taxon>Acetobacterales</taxon>
        <taxon>Acetobacteraceae</taxon>
        <taxon>Neokomagataea</taxon>
    </lineage>
</organism>
<keyword evidence="8" id="KW-1185">Reference proteome</keyword>
<accession>A0ABS5EA29</accession>
<dbReference type="InterPro" id="IPR017853">
    <property type="entry name" value="GH"/>
</dbReference>
<evidence type="ECO:0000256" key="2">
    <source>
        <dbReference type="ARBA" id="ARBA00006285"/>
    </source>
</evidence>
<sequence length="90" mass="10454">VFTFLQDVIDEVVTLFPSRYIHLGGDEAQKTTWEKCPLCQARIQKEKLPTEEELQGYFMKRVAKYVADKGKEVMGWDELTNRSMPEDAII</sequence>
<dbReference type="EMBL" id="JAGRQH010000046">
    <property type="protein sequence ID" value="MBR0560767.1"/>
    <property type="molecule type" value="Genomic_DNA"/>
</dbReference>
<dbReference type="EC" id="3.2.1.52" evidence="3"/>
<feature type="non-terminal residue" evidence="7">
    <location>
        <position position="90"/>
    </location>
</feature>
<dbReference type="InterPro" id="IPR025705">
    <property type="entry name" value="Beta_hexosaminidase_sua/sub"/>
</dbReference>
<evidence type="ECO:0000256" key="1">
    <source>
        <dbReference type="ARBA" id="ARBA00001231"/>
    </source>
</evidence>
<dbReference type="Pfam" id="PF00728">
    <property type="entry name" value="Glyco_hydro_20"/>
    <property type="match status" value="1"/>
</dbReference>
<feature type="non-terminal residue" evidence="7">
    <location>
        <position position="1"/>
    </location>
</feature>
<dbReference type="SUPFAM" id="SSF51445">
    <property type="entry name" value="(Trans)glycosidases"/>
    <property type="match status" value="1"/>
</dbReference>
<evidence type="ECO:0000256" key="5">
    <source>
        <dbReference type="ARBA" id="ARBA00030512"/>
    </source>
</evidence>
<dbReference type="PANTHER" id="PTHR22600:SF57">
    <property type="entry name" value="BETA-N-ACETYLHEXOSAMINIDASE"/>
    <property type="match status" value="1"/>
</dbReference>
<dbReference type="InterPro" id="IPR015883">
    <property type="entry name" value="Glyco_hydro_20_cat"/>
</dbReference>
<comment type="similarity">
    <text evidence="2">Belongs to the glycosyl hydrolase 20 family.</text>
</comment>
<keyword evidence="4" id="KW-0378">Hydrolase</keyword>
<reference evidence="7 8" key="1">
    <citation type="submission" date="2021-04" db="EMBL/GenBank/DDBJ databases">
        <title>The complete genome sequence of Neokomagataea sp. TBRC 2177.</title>
        <authorList>
            <person name="Charoenyingcharoen P."/>
            <person name="Yukphan P."/>
        </authorList>
    </citation>
    <scope>NUCLEOTIDE SEQUENCE [LARGE SCALE GENOMIC DNA]</scope>
    <source>
        <strain evidence="7 8">TBRC 2177</strain>
    </source>
</reference>
<evidence type="ECO:0000256" key="4">
    <source>
        <dbReference type="ARBA" id="ARBA00022801"/>
    </source>
</evidence>
<evidence type="ECO:0000313" key="7">
    <source>
        <dbReference type="EMBL" id="MBR0560767.1"/>
    </source>
</evidence>